<accession>A0A7W6DT45</accession>
<dbReference type="AlphaFoldDB" id="A0A7W6DT45"/>
<evidence type="ECO:0000313" key="1">
    <source>
        <dbReference type="EMBL" id="MBB3986442.1"/>
    </source>
</evidence>
<reference evidence="1 2" key="1">
    <citation type="submission" date="2020-08" db="EMBL/GenBank/DDBJ databases">
        <title>Genomic Encyclopedia of Type Strains, Phase IV (KMG-IV): sequencing the most valuable type-strain genomes for metagenomic binning, comparative biology and taxonomic classification.</title>
        <authorList>
            <person name="Goeker M."/>
        </authorList>
    </citation>
    <scope>NUCLEOTIDE SEQUENCE [LARGE SCALE GENOMIC DNA]</scope>
    <source>
        <strain evidence="1 2">DSM 102235</strain>
    </source>
</reference>
<gene>
    <name evidence="1" type="ORF">GGQ68_002781</name>
</gene>
<evidence type="ECO:0000313" key="2">
    <source>
        <dbReference type="Proteomes" id="UP000541426"/>
    </source>
</evidence>
<protein>
    <submittedName>
        <fullName evidence="1">Uncharacterized protein</fullName>
    </submittedName>
</protein>
<keyword evidence="2" id="KW-1185">Reference proteome</keyword>
<name>A0A7W6DT45_9RHOB</name>
<comment type="caution">
    <text evidence="1">The sequence shown here is derived from an EMBL/GenBank/DDBJ whole genome shotgun (WGS) entry which is preliminary data.</text>
</comment>
<sequence length="30" mass="3358">MHDPRVLNASESVMKMAYALLHNCILTLSV</sequence>
<dbReference type="Proteomes" id="UP000541426">
    <property type="component" value="Unassembled WGS sequence"/>
</dbReference>
<proteinExistence type="predicted"/>
<dbReference type="EMBL" id="JACIEJ010000006">
    <property type="protein sequence ID" value="MBB3986442.1"/>
    <property type="molecule type" value="Genomic_DNA"/>
</dbReference>
<organism evidence="1 2">
    <name type="scientific">Sagittula marina</name>
    <dbReference type="NCBI Taxonomy" id="943940"/>
    <lineage>
        <taxon>Bacteria</taxon>
        <taxon>Pseudomonadati</taxon>
        <taxon>Pseudomonadota</taxon>
        <taxon>Alphaproteobacteria</taxon>
        <taxon>Rhodobacterales</taxon>
        <taxon>Roseobacteraceae</taxon>
        <taxon>Sagittula</taxon>
    </lineage>
</organism>